<dbReference type="GO" id="GO:0061630">
    <property type="term" value="F:ubiquitin protein ligase activity"/>
    <property type="evidence" value="ECO:0007669"/>
    <property type="project" value="UniProtKB-EC"/>
</dbReference>
<dbReference type="GO" id="GO:0003964">
    <property type="term" value="F:RNA-directed DNA polymerase activity"/>
    <property type="evidence" value="ECO:0007669"/>
    <property type="project" value="UniProtKB-KW"/>
</dbReference>
<accession>A0A6L2KC16</accession>
<dbReference type="InterPro" id="IPR041373">
    <property type="entry name" value="RT_RNaseH"/>
</dbReference>
<protein>
    <submittedName>
        <fullName evidence="22">Transmembrane E3 ubiquitin-protein ligase 1-like</fullName>
    </submittedName>
</protein>
<keyword evidence="5 19" id="KW-0812">Transmembrane</keyword>
<feature type="transmembrane region" description="Helical" evidence="19">
    <location>
        <begin position="1077"/>
        <end position="1099"/>
    </location>
</feature>
<dbReference type="GO" id="GO:0004519">
    <property type="term" value="F:endonuclease activity"/>
    <property type="evidence" value="ECO:0007669"/>
    <property type="project" value="UniProtKB-KW"/>
</dbReference>
<evidence type="ECO:0000256" key="16">
    <source>
        <dbReference type="ARBA" id="ARBA00022989"/>
    </source>
</evidence>
<dbReference type="CDD" id="cd00303">
    <property type="entry name" value="retropepsin_like"/>
    <property type="match status" value="1"/>
</dbReference>
<dbReference type="Gene3D" id="3.30.40.10">
    <property type="entry name" value="Zinc/RING finger domain, C3HC4 (zinc finger)"/>
    <property type="match status" value="1"/>
</dbReference>
<dbReference type="InterPro" id="IPR021319">
    <property type="entry name" value="DUF2921"/>
</dbReference>
<keyword evidence="11 18" id="KW-0863">Zinc-finger</keyword>
<evidence type="ECO:0000256" key="2">
    <source>
        <dbReference type="ARBA" id="ARBA00004127"/>
    </source>
</evidence>
<dbReference type="SMART" id="SM00184">
    <property type="entry name" value="RING"/>
    <property type="match status" value="1"/>
</dbReference>
<dbReference type="SMART" id="SM00744">
    <property type="entry name" value="RINGv"/>
    <property type="match status" value="1"/>
</dbReference>
<dbReference type="Pfam" id="PF13639">
    <property type="entry name" value="zf-RING_2"/>
    <property type="match status" value="1"/>
</dbReference>
<proteinExistence type="predicted"/>
<comment type="pathway">
    <text evidence="3">Protein modification; protein ubiquitination.</text>
</comment>
<dbReference type="GO" id="GO:0008270">
    <property type="term" value="F:zinc ion binding"/>
    <property type="evidence" value="ECO:0007669"/>
    <property type="project" value="UniProtKB-KW"/>
</dbReference>
<evidence type="ECO:0000256" key="8">
    <source>
        <dbReference type="ARBA" id="ARBA00022723"/>
    </source>
</evidence>
<dbReference type="SUPFAM" id="SSF56672">
    <property type="entry name" value="DNA/RNA polymerases"/>
    <property type="match status" value="1"/>
</dbReference>
<sequence>MLKFGPSIKSLLTNKDKLCELARTLLNEHCSVVLLKKLPEKVGDPDKFLISCDFPGKAECLALADLSASINLMPLSVWNKLSLSDLTPACMTLELANRSISRLVGVAEDVYVKVGTFHFLADFVVVDFEADPRVPLILGRSFLKTGRALIDVFEGELTLRVGKEAITFNLDQTSRYSANYSDMTTKRIDVIDMACEEYSQEVLGFSDVIASGNPTPYYDPIVSTTSLTLTPFGNSDFLLEEVGAFLALEDDRNYLPEVHKELKIYKAKSDKSSIDEPPKVKLKDLPSHLVYAFLEGDDKLPVIIAKDLSVEEKTALIKSHKRAIAWKLSDIKGGFKVVENEDNELILTRLVTGWRVCIDYHKLNEATRKDHFPLLFIHQMLERLTGNQYYCFFDGFSGYFQIPIDPKDQEKTTFTCPYGMFSYRRMPFGLCNAPGTFQRCMMAIFNYMIEKTIEVYMDDFSVFENSFQSLLSHLEIFLKRCEDTNICLNWVKSHFMVKEGIFLGHKISKEGIKVDKAKVDVITKLPHLTTIKGIQSFLGHAGFYRRFIKDFSKIASDYVIGAVLGQRQDKHFRPIHYDSKTMTKAEFNYTTTEKEMLAVVYAFKKFWSYLIMNKSIVYTDHSTLRYLFAKKDLKARLLGWVLLLKEFTFKVIDTKGPESLVADHLSRLENPHQNVLDPKEINESFPLETLNLVSTRGNSSTSWFADFANYHAGNYVIKGMSSQQKSKFFKDVKHYFWDDPFLFKICADQVIRRYSQILKTHAKGFCPPVFISSASFGNPGVVGLRPLRETAHADEWLVVRKDENEPGPFSAWNITGTYRGAWKFLKSSNTSSRFPDIKKSSGNSVLELITRPTKINGVHYVQGVMTFHDVFDNEPEAGRVHIRVEGVYIWPFRQLRMVANSGREGDFGQDDYILSNPYHLLGVFSSQVFQESPRDKIWKNKQSPINDMDKHCNVEISAQISRVSSAQSDMHDRYYMEGLMESPSADDDGDCFSPMLMNATSVNIEVYYNKAVNYTLMVTFISFLQVLLLIRQMEHSNTQSGAAKVSILMIGQQAIMDAYLCLLHLTAGILVESLFNAFATAAFFKFVVFSIFEMRYLLAIWKAGRSMNSGEGWEAMRRELSVLYSRFYGILLGGILFMYEFHRYLRPILLLLHSFWIPQIITNIVRDSRKPLHPQYIIGMSLTRLAIPLYVFGCPHNFMRIEPDNKWCISLCALVGFQASILILQHYLGSRCFIPHQILPEKYCYFRKVDPDSNNASDCVICMTAIDLTQHSVDCMVTPCDHFFHSGCLQRWMDIKMECPTCRRSLPPA</sequence>
<dbReference type="CDD" id="cd01647">
    <property type="entry name" value="RT_LTR"/>
    <property type="match status" value="1"/>
</dbReference>
<dbReference type="PANTHER" id="PTHR22763">
    <property type="entry name" value="RING ZINC FINGER PROTEIN"/>
    <property type="match status" value="1"/>
</dbReference>
<name>A0A6L2KC16_TANCI</name>
<evidence type="ECO:0000256" key="4">
    <source>
        <dbReference type="ARBA" id="ARBA00022679"/>
    </source>
</evidence>
<evidence type="ECO:0000313" key="22">
    <source>
        <dbReference type="EMBL" id="GEU45424.1"/>
    </source>
</evidence>
<dbReference type="CDD" id="cd09274">
    <property type="entry name" value="RNase_HI_RT_Ty3"/>
    <property type="match status" value="1"/>
</dbReference>
<dbReference type="Pfam" id="PF11145">
    <property type="entry name" value="DUF2921"/>
    <property type="match status" value="1"/>
</dbReference>
<feature type="transmembrane region" description="Helical" evidence="19">
    <location>
        <begin position="1011"/>
        <end position="1030"/>
    </location>
</feature>
<evidence type="ECO:0000256" key="18">
    <source>
        <dbReference type="PROSITE-ProRule" id="PRU00175"/>
    </source>
</evidence>
<evidence type="ECO:0000256" key="7">
    <source>
        <dbReference type="ARBA" id="ARBA00022722"/>
    </source>
</evidence>
<comment type="subcellular location">
    <subcellularLocation>
        <location evidence="2">Endomembrane system</location>
        <topology evidence="2">Multi-pass membrane protein</topology>
    </subcellularLocation>
</comment>
<feature type="transmembrane region" description="Helical" evidence="19">
    <location>
        <begin position="1042"/>
        <end position="1065"/>
    </location>
</feature>
<dbReference type="InterPro" id="IPR050731">
    <property type="entry name" value="HRD1_E3_ubiq-ligases"/>
</dbReference>
<reference evidence="22" key="1">
    <citation type="journal article" date="2019" name="Sci. Rep.">
        <title>Draft genome of Tanacetum cinerariifolium, the natural source of mosquito coil.</title>
        <authorList>
            <person name="Yamashiro T."/>
            <person name="Shiraishi A."/>
            <person name="Satake H."/>
            <person name="Nakayama K."/>
        </authorList>
    </citation>
    <scope>NUCLEOTIDE SEQUENCE</scope>
</reference>
<evidence type="ECO:0000259" key="21">
    <source>
        <dbReference type="PROSITE" id="PS50878"/>
    </source>
</evidence>
<dbReference type="GO" id="GO:0043161">
    <property type="term" value="P:proteasome-mediated ubiquitin-dependent protein catabolic process"/>
    <property type="evidence" value="ECO:0007669"/>
    <property type="project" value="TreeGrafter"/>
</dbReference>
<keyword evidence="7" id="KW-0540">Nuclease</keyword>
<evidence type="ECO:0000256" key="14">
    <source>
        <dbReference type="ARBA" id="ARBA00022833"/>
    </source>
</evidence>
<dbReference type="InterPro" id="IPR000477">
    <property type="entry name" value="RT_dom"/>
</dbReference>
<dbReference type="PROSITE" id="PS50878">
    <property type="entry name" value="RT_POL"/>
    <property type="match status" value="1"/>
</dbReference>
<evidence type="ECO:0000256" key="1">
    <source>
        <dbReference type="ARBA" id="ARBA00000900"/>
    </source>
</evidence>
<dbReference type="GO" id="GO:0016787">
    <property type="term" value="F:hydrolase activity"/>
    <property type="evidence" value="ECO:0007669"/>
    <property type="project" value="UniProtKB-KW"/>
</dbReference>
<evidence type="ECO:0000256" key="5">
    <source>
        <dbReference type="ARBA" id="ARBA00022692"/>
    </source>
</evidence>
<dbReference type="Pfam" id="PF00078">
    <property type="entry name" value="RVT_1"/>
    <property type="match status" value="1"/>
</dbReference>
<dbReference type="CDD" id="cd23117">
    <property type="entry name" value="RING-H2_TUL1-like"/>
    <property type="match status" value="1"/>
</dbReference>
<dbReference type="Gene3D" id="2.40.70.10">
    <property type="entry name" value="Acid Proteases"/>
    <property type="match status" value="1"/>
</dbReference>
<keyword evidence="9" id="KW-0732">Signal</keyword>
<dbReference type="FunFam" id="3.30.40.10:FF:000338">
    <property type="entry name" value="E3 ubiquitin-protein ligase, putative"/>
    <property type="match status" value="1"/>
</dbReference>
<evidence type="ECO:0000256" key="12">
    <source>
        <dbReference type="ARBA" id="ARBA00022786"/>
    </source>
</evidence>
<dbReference type="InterPro" id="IPR011016">
    <property type="entry name" value="Znf_RING-CH"/>
</dbReference>
<keyword evidence="6" id="KW-0548">Nucleotidyltransferase</keyword>
<keyword evidence="14" id="KW-0862">Zinc</keyword>
<comment type="caution">
    <text evidence="22">The sequence shown here is derived from an EMBL/GenBank/DDBJ whole genome shotgun (WGS) entry which is preliminary data.</text>
</comment>
<evidence type="ECO:0000256" key="15">
    <source>
        <dbReference type="ARBA" id="ARBA00022918"/>
    </source>
</evidence>
<dbReference type="InterPro" id="IPR043502">
    <property type="entry name" value="DNA/RNA_pol_sf"/>
</dbReference>
<evidence type="ECO:0000256" key="19">
    <source>
        <dbReference type="SAM" id="Phobius"/>
    </source>
</evidence>
<evidence type="ECO:0000256" key="13">
    <source>
        <dbReference type="ARBA" id="ARBA00022801"/>
    </source>
</evidence>
<keyword evidence="17 19" id="KW-0472">Membrane</keyword>
<dbReference type="PROSITE" id="PS50089">
    <property type="entry name" value="ZF_RING_2"/>
    <property type="match status" value="1"/>
</dbReference>
<dbReference type="InterPro" id="IPR021109">
    <property type="entry name" value="Peptidase_aspartic_dom_sf"/>
</dbReference>
<evidence type="ECO:0000256" key="17">
    <source>
        <dbReference type="ARBA" id="ARBA00023136"/>
    </source>
</evidence>
<evidence type="ECO:0000256" key="3">
    <source>
        <dbReference type="ARBA" id="ARBA00004906"/>
    </source>
</evidence>
<dbReference type="Gene3D" id="3.30.70.270">
    <property type="match status" value="2"/>
</dbReference>
<evidence type="ECO:0000256" key="11">
    <source>
        <dbReference type="ARBA" id="ARBA00022771"/>
    </source>
</evidence>
<feature type="domain" description="Reverse transcriptase" evidence="21">
    <location>
        <begin position="319"/>
        <end position="507"/>
    </location>
</feature>
<gene>
    <name evidence="22" type="ORF">Tci_017402</name>
</gene>
<organism evidence="22">
    <name type="scientific">Tanacetum cinerariifolium</name>
    <name type="common">Dalmatian daisy</name>
    <name type="synonym">Chrysanthemum cinerariifolium</name>
    <dbReference type="NCBI Taxonomy" id="118510"/>
    <lineage>
        <taxon>Eukaryota</taxon>
        <taxon>Viridiplantae</taxon>
        <taxon>Streptophyta</taxon>
        <taxon>Embryophyta</taxon>
        <taxon>Tracheophyta</taxon>
        <taxon>Spermatophyta</taxon>
        <taxon>Magnoliopsida</taxon>
        <taxon>eudicotyledons</taxon>
        <taxon>Gunneridae</taxon>
        <taxon>Pentapetalae</taxon>
        <taxon>asterids</taxon>
        <taxon>campanulids</taxon>
        <taxon>Asterales</taxon>
        <taxon>Asteraceae</taxon>
        <taxon>Asteroideae</taxon>
        <taxon>Anthemideae</taxon>
        <taxon>Anthemidinae</taxon>
        <taxon>Tanacetum</taxon>
    </lineage>
</organism>
<keyword evidence="4" id="KW-0808">Transferase</keyword>
<keyword evidence="15" id="KW-0695">RNA-directed DNA polymerase</keyword>
<evidence type="ECO:0000256" key="9">
    <source>
        <dbReference type="ARBA" id="ARBA00022729"/>
    </source>
</evidence>
<keyword evidence="10" id="KW-0255">Endonuclease</keyword>
<dbReference type="InterPro" id="IPR013083">
    <property type="entry name" value="Znf_RING/FYVE/PHD"/>
</dbReference>
<dbReference type="PANTHER" id="PTHR22763:SF162">
    <property type="entry name" value="TRANSMEMBRANE E3 UBIQUITIN-PROTEIN LIGASE 1"/>
    <property type="match status" value="1"/>
</dbReference>
<keyword evidence="8" id="KW-0479">Metal-binding</keyword>
<dbReference type="EMBL" id="BKCJ010001983">
    <property type="protein sequence ID" value="GEU45424.1"/>
    <property type="molecule type" value="Genomic_DNA"/>
</dbReference>
<comment type="catalytic activity">
    <reaction evidence="1">
        <text>S-ubiquitinyl-[E2 ubiquitin-conjugating enzyme]-L-cysteine + [acceptor protein]-L-lysine = [E2 ubiquitin-conjugating enzyme]-L-cysteine + N(6)-ubiquitinyl-[acceptor protein]-L-lysine.</text>
        <dbReference type="EC" id="2.3.2.27"/>
    </reaction>
</comment>
<keyword evidence="16 19" id="KW-1133">Transmembrane helix</keyword>
<evidence type="ECO:0000256" key="10">
    <source>
        <dbReference type="ARBA" id="ARBA00022759"/>
    </source>
</evidence>
<feature type="transmembrane region" description="Helical" evidence="19">
    <location>
        <begin position="1207"/>
        <end position="1228"/>
    </location>
</feature>
<dbReference type="SUPFAM" id="SSF57850">
    <property type="entry name" value="RING/U-box"/>
    <property type="match status" value="1"/>
</dbReference>
<feature type="domain" description="RING-type" evidence="20">
    <location>
        <begin position="1259"/>
        <end position="1303"/>
    </location>
</feature>
<dbReference type="Gene3D" id="3.10.10.10">
    <property type="entry name" value="HIV Type 1 Reverse Transcriptase, subunit A, domain 1"/>
    <property type="match status" value="1"/>
</dbReference>
<dbReference type="InterPro" id="IPR043128">
    <property type="entry name" value="Rev_trsase/Diguanyl_cyclase"/>
</dbReference>
<keyword evidence="12" id="KW-0833">Ubl conjugation pathway</keyword>
<dbReference type="InterPro" id="IPR001841">
    <property type="entry name" value="Znf_RING"/>
</dbReference>
<dbReference type="Pfam" id="PF17917">
    <property type="entry name" value="RT_RNaseH"/>
    <property type="match status" value="1"/>
</dbReference>
<evidence type="ECO:0000256" key="6">
    <source>
        <dbReference type="ARBA" id="ARBA00022695"/>
    </source>
</evidence>
<feature type="transmembrane region" description="Helical" evidence="19">
    <location>
        <begin position="1120"/>
        <end position="1139"/>
    </location>
</feature>
<evidence type="ECO:0000259" key="20">
    <source>
        <dbReference type="PROSITE" id="PS50089"/>
    </source>
</evidence>
<keyword evidence="13" id="KW-0378">Hydrolase</keyword>
<dbReference type="GO" id="GO:0012505">
    <property type="term" value="C:endomembrane system"/>
    <property type="evidence" value="ECO:0007669"/>
    <property type="project" value="UniProtKB-SubCell"/>
</dbReference>